<evidence type="ECO:0000313" key="3">
    <source>
        <dbReference type="Proteomes" id="UP000302139"/>
    </source>
</evidence>
<keyword evidence="1" id="KW-0175">Coiled coil</keyword>
<reference evidence="2 3" key="1">
    <citation type="submission" date="2019-04" db="EMBL/GenBank/DDBJ databases">
        <title>Draft genome sequences of Streptomyces avermitilis NBRC 14893.</title>
        <authorList>
            <person name="Komaki H."/>
            <person name="Tamura T."/>
            <person name="Hosoyama A."/>
        </authorList>
    </citation>
    <scope>NUCLEOTIDE SEQUENCE [LARGE SCALE GENOMIC DNA]</scope>
    <source>
        <strain evidence="2 3">NBRC 14893</strain>
    </source>
</reference>
<name>A0A4D4MFG7_STRAX</name>
<organism evidence="2 3">
    <name type="scientific">Streptomyces avermitilis</name>
    <dbReference type="NCBI Taxonomy" id="33903"/>
    <lineage>
        <taxon>Bacteria</taxon>
        <taxon>Bacillati</taxon>
        <taxon>Actinomycetota</taxon>
        <taxon>Actinomycetes</taxon>
        <taxon>Kitasatosporales</taxon>
        <taxon>Streptomycetaceae</taxon>
        <taxon>Streptomyces</taxon>
    </lineage>
</organism>
<sequence length="276" mass="30675">MLEGTISDVATKKRRAYTPTKPLIRTPTRIGALDAAALVGELRDLHEGAEDPRIEQMPADGELYGALLYAERHASALERADEGVRRAAALKRTLLWEYLREQVEVYQVKAIEAARTAGVQWADLAPVLAVGGPSAAYNKAKRLRALTLADEAHDGQPLRRTPEAVVEAERRMERRAAAQRREEEAAHRRHALMVPVAQRLLENRAGLHQGGDVTYWLDEVAEVLPHCVTPTQMVSLRRYMDAAVRELQKAERRAAQVAETEGARLAYVAAVELLSR</sequence>
<gene>
    <name evidence="2" type="ORF">SAV14893_096720</name>
</gene>
<accession>A0A4D4MFG7</accession>
<proteinExistence type="predicted"/>
<evidence type="ECO:0000313" key="2">
    <source>
        <dbReference type="EMBL" id="GDY70279.1"/>
    </source>
</evidence>
<protein>
    <submittedName>
        <fullName evidence="2">Uncharacterized protein</fullName>
    </submittedName>
</protein>
<feature type="coiled-coil region" evidence="1">
    <location>
        <begin position="233"/>
        <end position="260"/>
    </location>
</feature>
<dbReference type="EMBL" id="BJHX01000004">
    <property type="protein sequence ID" value="GDY70279.1"/>
    <property type="molecule type" value="Genomic_DNA"/>
</dbReference>
<dbReference type="AlphaFoldDB" id="A0A4D4MFG7"/>
<evidence type="ECO:0000256" key="1">
    <source>
        <dbReference type="SAM" id="Coils"/>
    </source>
</evidence>
<dbReference type="Proteomes" id="UP000302139">
    <property type="component" value="Unassembled WGS sequence"/>
</dbReference>
<comment type="caution">
    <text evidence="2">The sequence shown here is derived from an EMBL/GenBank/DDBJ whole genome shotgun (WGS) entry which is preliminary data.</text>
</comment>